<dbReference type="PANTHER" id="PTHR33495:SF2">
    <property type="entry name" value="ANTI-SIGMA FACTOR ANTAGONIST TM_1081-RELATED"/>
    <property type="match status" value="1"/>
</dbReference>
<dbReference type="GO" id="GO:0043856">
    <property type="term" value="F:anti-sigma factor antagonist activity"/>
    <property type="evidence" value="ECO:0007669"/>
    <property type="project" value="InterPro"/>
</dbReference>
<evidence type="ECO:0000256" key="5">
    <source>
        <dbReference type="ARBA" id="ARBA00022969"/>
    </source>
</evidence>
<dbReference type="InterPro" id="IPR014237">
    <property type="entry name" value="Anti-sigma_F_ant"/>
</dbReference>
<dbReference type="SUPFAM" id="SSF52091">
    <property type="entry name" value="SpoIIaa-like"/>
    <property type="match status" value="1"/>
</dbReference>
<dbReference type="OrthoDB" id="9796601at2"/>
<dbReference type="Gene3D" id="3.30.750.24">
    <property type="entry name" value="STAS domain"/>
    <property type="match status" value="1"/>
</dbReference>
<dbReference type="InterPro" id="IPR002645">
    <property type="entry name" value="STAS_dom"/>
</dbReference>
<evidence type="ECO:0000313" key="8">
    <source>
        <dbReference type="EMBL" id="QCP36257.1"/>
    </source>
</evidence>
<proteinExistence type="inferred from homology"/>
<dbReference type="Pfam" id="PF01740">
    <property type="entry name" value="STAS"/>
    <property type="match status" value="1"/>
</dbReference>
<dbReference type="NCBIfam" id="TIGR00377">
    <property type="entry name" value="ant_ant_sig"/>
    <property type="match status" value="1"/>
</dbReference>
<keyword evidence="9" id="KW-1185">Reference proteome</keyword>
<evidence type="ECO:0000256" key="4">
    <source>
        <dbReference type="ARBA" id="ARBA00022553"/>
    </source>
</evidence>
<accession>A0A4P8IHG3</accession>
<dbReference type="InterPro" id="IPR003658">
    <property type="entry name" value="Anti-sigma_ant"/>
</dbReference>
<evidence type="ECO:0000313" key="9">
    <source>
        <dbReference type="Proteomes" id="UP000298653"/>
    </source>
</evidence>
<dbReference type="InterPro" id="IPR036513">
    <property type="entry name" value="STAS_dom_sf"/>
</dbReference>
<evidence type="ECO:0000259" key="7">
    <source>
        <dbReference type="PROSITE" id="PS50801"/>
    </source>
</evidence>
<evidence type="ECO:0000256" key="2">
    <source>
        <dbReference type="ARBA" id="ARBA00009013"/>
    </source>
</evidence>
<dbReference type="RefSeq" id="WP_137329516.1">
    <property type="nucleotide sequence ID" value="NZ_CP040058.1"/>
</dbReference>
<dbReference type="GO" id="GO:0045152">
    <property type="term" value="F:antisigma factor binding"/>
    <property type="evidence" value="ECO:0007669"/>
    <property type="project" value="InterPro"/>
</dbReference>
<evidence type="ECO:0000256" key="3">
    <source>
        <dbReference type="ARBA" id="ARBA00020784"/>
    </source>
</evidence>
<dbReference type="CDD" id="cd07043">
    <property type="entry name" value="STAS_anti-anti-sigma_factors"/>
    <property type="match status" value="1"/>
</dbReference>
<name>A0A4P8IHG3_9FIRM</name>
<evidence type="ECO:0000256" key="6">
    <source>
        <dbReference type="RuleBase" id="RU003749"/>
    </source>
</evidence>
<gene>
    <name evidence="8" type="ORF">AR1Y2_2803</name>
</gene>
<dbReference type="Proteomes" id="UP000298653">
    <property type="component" value="Chromosome"/>
</dbReference>
<evidence type="ECO:0000256" key="1">
    <source>
        <dbReference type="ARBA" id="ARBA00001976"/>
    </source>
</evidence>
<dbReference type="PANTHER" id="PTHR33495">
    <property type="entry name" value="ANTI-SIGMA FACTOR ANTAGONIST TM_1081-RELATED-RELATED"/>
    <property type="match status" value="1"/>
</dbReference>
<keyword evidence="5" id="KW-0749">Sporulation</keyword>
<comment type="function">
    <text evidence="1">In the phosphorylated form it could act as an anti-anti-sigma factor that counteracts SpoIIAB and thus releases sigma f from inhibition.</text>
</comment>
<feature type="domain" description="STAS" evidence="7">
    <location>
        <begin position="1"/>
        <end position="101"/>
    </location>
</feature>
<dbReference type="EMBL" id="CP040058">
    <property type="protein sequence ID" value="QCP36257.1"/>
    <property type="molecule type" value="Genomic_DNA"/>
</dbReference>
<dbReference type="GO" id="GO:0030435">
    <property type="term" value="P:sporulation resulting in formation of a cellular spore"/>
    <property type="evidence" value="ECO:0007669"/>
    <property type="project" value="UniProtKB-KW"/>
</dbReference>
<dbReference type="KEGG" id="arf:AR1Y2_2803"/>
<dbReference type="NCBIfam" id="TIGR02886">
    <property type="entry name" value="spore_II_AA"/>
    <property type="match status" value="1"/>
</dbReference>
<protein>
    <recommendedName>
        <fullName evidence="3 6">Anti-sigma F factor antagonist</fullName>
    </recommendedName>
    <alternativeName>
        <fullName evidence="6">Stage II sporulation protein</fullName>
    </alternativeName>
</protein>
<reference evidence="8 9" key="1">
    <citation type="submission" date="2019-05" db="EMBL/GenBank/DDBJ databases">
        <title>Complete genome sequencing of Anaerostipes rhamnosivorans.</title>
        <authorList>
            <person name="Bui T.P.N."/>
            <person name="de Vos W.M."/>
        </authorList>
    </citation>
    <scope>NUCLEOTIDE SEQUENCE [LARGE SCALE GENOMIC DNA]</scope>
    <source>
        <strain evidence="8 9">1y2</strain>
    </source>
</reference>
<dbReference type="PROSITE" id="PS50801">
    <property type="entry name" value="STAS"/>
    <property type="match status" value="1"/>
</dbReference>
<sequence length="101" mass="11568">MATEYQVENRTLYVRLDGELDHHLAERVRHKCDVILKSYPIKDIEFDFKNTGFMDSSGVGMILGRYKQLKPLGGTVSVVNVNDVVKRIVHMAGLHKIINER</sequence>
<dbReference type="AlphaFoldDB" id="A0A4P8IHG3"/>
<comment type="similarity">
    <text evidence="2 6">Belongs to the anti-sigma-factor antagonist family.</text>
</comment>
<keyword evidence="4" id="KW-0597">Phosphoprotein</keyword>
<organism evidence="8 9">
    <name type="scientific">Anaerostipes rhamnosivorans</name>
    <dbReference type="NCBI Taxonomy" id="1229621"/>
    <lineage>
        <taxon>Bacteria</taxon>
        <taxon>Bacillati</taxon>
        <taxon>Bacillota</taxon>
        <taxon>Clostridia</taxon>
        <taxon>Lachnospirales</taxon>
        <taxon>Lachnospiraceae</taxon>
        <taxon>Anaerostipes</taxon>
    </lineage>
</organism>